<name>A0ABY7DSZ7_MYAAR</name>
<dbReference type="Gene3D" id="1.20.5.170">
    <property type="match status" value="1"/>
</dbReference>
<accession>A0ABY7DSZ7</accession>
<dbReference type="PANTHER" id="PTHR23408:SF3">
    <property type="entry name" value="METHYLMALONIC ACIDURIA TYPE A PROTEIN, MITOCHONDRIAL"/>
    <property type="match status" value="1"/>
</dbReference>
<protein>
    <submittedName>
        <fullName evidence="2">MMAA-like protein</fullName>
    </submittedName>
</protein>
<dbReference type="Gene3D" id="3.40.50.300">
    <property type="entry name" value="P-loop containing nucleotide triphosphate hydrolases"/>
    <property type="match status" value="2"/>
</dbReference>
<keyword evidence="3" id="KW-1185">Reference proteome</keyword>
<organism evidence="2 3">
    <name type="scientific">Mya arenaria</name>
    <name type="common">Soft-shell clam</name>
    <dbReference type="NCBI Taxonomy" id="6604"/>
    <lineage>
        <taxon>Eukaryota</taxon>
        <taxon>Metazoa</taxon>
        <taxon>Spiralia</taxon>
        <taxon>Lophotrochozoa</taxon>
        <taxon>Mollusca</taxon>
        <taxon>Bivalvia</taxon>
        <taxon>Autobranchia</taxon>
        <taxon>Heteroconchia</taxon>
        <taxon>Euheterodonta</taxon>
        <taxon>Imparidentia</taxon>
        <taxon>Neoheterodontei</taxon>
        <taxon>Myida</taxon>
        <taxon>Myoidea</taxon>
        <taxon>Myidae</taxon>
        <taxon>Mya</taxon>
    </lineage>
</organism>
<sequence length="241" mass="26815">MVKGKAVHTRVTLTGSYSGHRQLADVTFNLCSTYPRFEFHRLYSSSGVFSYESVSSSEKQTVNTLYQGLLNKERGSLARAITLVESTHHRKQEQAQVLLGRVLQHHKELQKASNEYIPSFRIGSLLGDKTRMPELACDMNAYIRPSPARGSLGGVTRTTNEAIVLCEAAGYDIILVETVGGLFTQKELGSQSIKKGIVEVADIVIVNKSDGDLVPAARRIQMEYVSAVKYMRYRSSVWKPQ</sequence>
<dbReference type="EMBL" id="CP111014">
    <property type="protein sequence ID" value="WAR00830.1"/>
    <property type="molecule type" value="Genomic_DNA"/>
</dbReference>
<dbReference type="InterPro" id="IPR005129">
    <property type="entry name" value="GTPase_ArgK"/>
</dbReference>
<proteinExistence type="inferred from homology"/>
<evidence type="ECO:0000313" key="3">
    <source>
        <dbReference type="Proteomes" id="UP001164746"/>
    </source>
</evidence>
<dbReference type="SUPFAM" id="SSF52540">
    <property type="entry name" value="P-loop containing nucleoside triphosphate hydrolases"/>
    <property type="match status" value="1"/>
</dbReference>
<dbReference type="Pfam" id="PF03308">
    <property type="entry name" value="MeaB"/>
    <property type="match status" value="2"/>
</dbReference>
<dbReference type="PANTHER" id="PTHR23408">
    <property type="entry name" value="METHYLMALONYL-COA MUTASE"/>
    <property type="match status" value="1"/>
</dbReference>
<reference evidence="2" key="1">
    <citation type="submission" date="2022-11" db="EMBL/GenBank/DDBJ databases">
        <title>Centuries of genome instability and evolution in soft-shell clam transmissible cancer (bioRxiv).</title>
        <authorList>
            <person name="Hart S.F.M."/>
            <person name="Yonemitsu M.A."/>
            <person name="Giersch R.M."/>
            <person name="Beal B.F."/>
            <person name="Arriagada G."/>
            <person name="Davis B.W."/>
            <person name="Ostrander E.A."/>
            <person name="Goff S.P."/>
            <person name="Metzger M.J."/>
        </authorList>
    </citation>
    <scope>NUCLEOTIDE SEQUENCE</scope>
    <source>
        <strain evidence="2">MELC-2E11</strain>
        <tissue evidence="2">Siphon/mantle</tissue>
    </source>
</reference>
<evidence type="ECO:0000313" key="2">
    <source>
        <dbReference type="EMBL" id="WAR00830.1"/>
    </source>
</evidence>
<gene>
    <name evidence="2" type="ORF">MAR_025202</name>
</gene>
<comment type="similarity">
    <text evidence="1">Belongs to the SIMIBI class G3E GTPase family. ArgK/MeaB subfamily.</text>
</comment>
<feature type="non-terminal residue" evidence="2">
    <location>
        <position position="241"/>
    </location>
</feature>
<dbReference type="Proteomes" id="UP001164746">
    <property type="component" value="Chromosome 3"/>
</dbReference>
<dbReference type="InterPro" id="IPR027417">
    <property type="entry name" value="P-loop_NTPase"/>
</dbReference>
<evidence type="ECO:0000256" key="1">
    <source>
        <dbReference type="ARBA" id="ARBA00009625"/>
    </source>
</evidence>